<evidence type="ECO:0000313" key="9">
    <source>
        <dbReference type="EMBL" id="ARP88598.1"/>
    </source>
</evidence>
<protein>
    <submittedName>
        <fullName evidence="9">ABC transporter permease</fullName>
    </submittedName>
</protein>
<evidence type="ECO:0000256" key="5">
    <source>
        <dbReference type="ARBA" id="ARBA00022989"/>
    </source>
</evidence>
<evidence type="ECO:0000256" key="1">
    <source>
        <dbReference type="ARBA" id="ARBA00004651"/>
    </source>
</evidence>
<dbReference type="PROSITE" id="PS50928">
    <property type="entry name" value="ABC_TM1"/>
    <property type="match status" value="1"/>
</dbReference>
<keyword evidence="4 7" id="KW-0812">Transmembrane</keyword>
<keyword evidence="6 7" id="KW-0472">Membrane</keyword>
<dbReference type="InterPro" id="IPR035906">
    <property type="entry name" value="MetI-like_sf"/>
</dbReference>
<feature type="transmembrane region" description="Helical" evidence="7">
    <location>
        <begin position="50"/>
        <end position="71"/>
    </location>
</feature>
<comment type="subcellular location">
    <subcellularLocation>
        <location evidence="1 7">Cell membrane</location>
        <topology evidence="1 7">Multi-pass membrane protein</topology>
    </subcellularLocation>
</comment>
<sequence length="234" mass="25139">MIGVAVLWEACTRAFDLPPYVLPSVTQILAAIATQHEALLKAARLTIMEAVCGFLLGACAGIVFAVVLTMLPRARQVLLPLATALNSVPVVAYAPLILLWFGVGPESKIVMVALAVGFTVFLHALAGLDRVDPRVVDLMRSFGADRAAILWRLRLPAAIPLTAAGMRVSTVRAMIVAIVTEMLGATGGLGWTIFQAVLQIDFVQVWSAIFVASGASLLLFGIVNLLERRYVFWK</sequence>
<dbReference type="EMBL" id="CP021109">
    <property type="protein sequence ID" value="ARP88598.1"/>
    <property type="molecule type" value="Genomic_DNA"/>
</dbReference>
<dbReference type="InterPro" id="IPR000515">
    <property type="entry name" value="MetI-like"/>
</dbReference>
<proteinExistence type="inferred from homology"/>
<feature type="transmembrane region" description="Helical" evidence="7">
    <location>
        <begin position="206"/>
        <end position="226"/>
    </location>
</feature>
<dbReference type="Pfam" id="PF00528">
    <property type="entry name" value="BPD_transp_1"/>
    <property type="match status" value="1"/>
</dbReference>
<dbReference type="AlphaFoldDB" id="A0A1W6Z5H4"/>
<evidence type="ECO:0000256" key="2">
    <source>
        <dbReference type="ARBA" id="ARBA00022448"/>
    </source>
</evidence>
<comment type="similarity">
    <text evidence="7">Belongs to the binding-protein-dependent transport system permease family.</text>
</comment>
<name>A0A1W6Z5H4_9BORD</name>
<feature type="domain" description="ABC transmembrane type-1" evidence="8">
    <location>
        <begin position="43"/>
        <end position="227"/>
    </location>
</feature>
<dbReference type="Proteomes" id="UP000194139">
    <property type="component" value="Chromosome"/>
</dbReference>
<dbReference type="SUPFAM" id="SSF161098">
    <property type="entry name" value="MetI-like"/>
    <property type="match status" value="1"/>
</dbReference>
<feature type="transmembrane region" description="Helical" evidence="7">
    <location>
        <begin position="77"/>
        <end position="102"/>
    </location>
</feature>
<dbReference type="PANTHER" id="PTHR30151:SF20">
    <property type="entry name" value="ABC TRANSPORTER PERMEASE PROTEIN HI_0355-RELATED"/>
    <property type="match status" value="1"/>
</dbReference>
<evidence type="ECO:0000256" key="7">
    <source>
        <dbReference type="RuleBase" id="RU363032"/>
    </source>
</evidence>
<gene>
    <name evidence="9" type="ORF">CAL13_07840</name>
</gene>
<keyword evidence="5 7" id="KW-1133">Transmembrane helix</keyword>
<feature type="transmembrane region" description="Helical" evidence="7">
    <location>
        <begin position="109"/>
        <end position="128"/>
    </location>
</feature>
<evidence type="ECO:0000256" key="6">
    <source>
        <dbReference type="ARBA" id="ARBA00023136"/>
    </source>
</evidence>
<keyword evidence="3" id="KW-1003">Cell membrane</keyword>
<dbReference type="GO" id="GO:0005886">
    <property type="term" value="C:plasma membrane"/>
    <property type="evidence" value="ECO:0007669"/>
    <property type="project" value="UniProtKB-SubCell"/>
</dbReference>
<dbReference type="CDD" id="cd06261">
    <property type="entry name" value="TM_PBP2"/>
    <property type="match status" value="1"/>
</dbReference>
<evidence type="ECO:0000313" key="10">
    <source>
        <dbReference type="Proteomes" id="UP000194139"/>
    </source>
</evidence>
<keyword evidence="10" id="KW-1185">Reference proteome</keyword>
<evidence type="ECO:0000259" key="8">
    <source>
        <dbReference type="PROSITE" id="PS50928"/>
    </source>
</evidence>
<reference evidence="9 10" key="1">
    <citation type="submission" date="2017-05" db="EMBL/GenBank/DDBJ databases">
        <title>Complete and WGS of Bordetella genogroups.</title>
        <authorList>
            <person name="Spilker T."/>
            <person name="LiPuma J."/>
        </authorList>
    </citation>
    <scope>NUCLEOTIDE SEQUENCE [LARGE SCALE GENOMIC DNA]</scope>
    <source>
        <strain evidence="9 10">AU17164</strain>
    </source>
</reference>
<feature type="transmembrane region" description="Helical" evidence="7">
    <location>
        <begin position="173"/>
        <end position="194"/>
    </location>
</feature>
<dbReference type="PANTHER" id="PTHR30151">
    <property type="entry name" value="ALKANE SULFONATE ABC TRANSPORTER-RELATED, MEMBRANE SUBUNIT"/>
    <property type="match status" value="1"/>
</dbReference>
<evidence type="ECO:0000256" key="3">
    <source>
        <dbReference type="ARBA" id="ARBA00022475"/>
    </source>
</evidence>
<accession>A0A1W6Z5H4</accession>
<organism evidence="9 10">
    <name type="scientific">Bordetella genomosp. 9</name>
    <dbReference type="NCBI Taxonomy" id="1416803"/>
    <lineage>
        <taxon>Bacteria</taxon>
        <taxon>Pseudomonadati</taxon>
        <taxon>Pseudomonadota</taxon>
        <taxon>Betaproteobacteria</taxon>
        <taxon>Burkholderiales</taxon>
        <taxon>Alcaligenaceae</taxon>
        <taxon>Bordetella</taxon>
    </lineage>
</organism>
<dbReference type="Gene3D" id="1.10.3720.10">
    <property type="entry name" value="MetI-like"/>
    <property type="match status" value="1"/>
</dbReference>
<evidence type="ECO:0000256" key="4">
    <source>
        <dbReference type="ARBA" id="ARBA00022692"/>
    </source>
</evidence>
<keyword evidence="2 7" id="KW-0813">Transport</keyword>
<dbReference type="GO" id="GO:0055085">
    <property type="term" value="P:transmembrane transport"/>
    <property type="evidence" value="ECO:0007669"/>
    <property type="project" value="InterPro"/>
</dbReference>